<feature type="domain" description="Ferrous iron transporter FeoA-like" evidence="2">
    <location>
        <begin position="16"/>
        <end position="95"/>
    </location>
</feature>
<dbReference type="SMART" id="SM00899">
    <property type="entry name" value="FeoA"/>
    <property type="match status" value="1"/>
</dbReference>
<evidence type="ECO:0000313" key="3">
    <source>
        <dbReference type="EMBL" id="QUS38093.1"/>
    </source>
</evidence>
<dbReference type="InterPro" id="IPR007167">
    <property type="entry name" value="Fe-transptr_FeoA-like"/>
</dbReference>
<dbReference type="PANTHER" id="PTHR42954:SF2">
    <property type="entry name" value="FE(2+) TRANSPORT PROTEIN A"/>
    <property type="match status" value="1"/>
</dbReference>
<keyword evidence="4" id="KW-1185">Reference proteome</keyword>
<dbReference type="EMBL" id="CP036498">
    <property type="protein sequence ID" value="QUS38093.1"/>
    <property type="molecule type" value="Genomic_DNA"/>
</dbReference>
<dbReference type="Pfam" id="PF04023">
    <property type="entry name" value="FeoA"/>
    <property type="match status" value="1"/>
</dbReference>
<accession>A0ABX8A3B8</accession>
<proteinExistence type="predicted"/>
<dbReference type="PANTHER" id="PTHR42954">
    <property type="entry name" value="FE(2+) TRANSPORT PROTEIN A"/>
    <property type="match status" value="1"/>
</dbReference>
<sequence length="100" mass="10757">MTPPNTSSSAPADHHIRLGDAPRGFVGTIVALHPEAAGPSTHELEQYLIEMGFTEGARVEILHQGAIKQDPIAVRVDNITIAVRRREAMAVLVKTAVLVK</sequence>
<dbReference type="InterPro" id="IPR052713">
    <property type="entry name" value="FeoA"/>
</dbReference>
<dbReference type="InterPro" id="IPR038157">
    <property type="entry name" value="FeoA_core_dom"/>
</dbReference>
<evidence type="ECO:0000259" key="2">
    <source>
        <dbReference type="SMART" id="SM00899"/>
    </source>
</evidence>
<dbReference type="RefSeq" id="WP_211911629.1">
    <property type="nucleotide sequence ID" value="NZ_CP036498.1"/>
</dbReference>
<name>A0ABX8A3B8_9BRAD</name>
<protein>
    <submittedName>
        <fullName evidence="3">Ferrous iron transport protein A</fullName>
    </submittedName>
</protein>
<dbReference type="Proteomes" id="UP000682843">
    <property type="component" value="Chromosome"/>
</dbReference>
<dbReference type="Gene3D" id="2.30.30.90">
    <property type="match status" value="1"/>
</dbReference>
<organism evidence="3 4">
    <name type="scientific">Tardiphaga alba</name>
    <dbReference type="NCBI Taxonomy" id="340268"/>
    <lineage>
        <taxon>Bacteria</taxon>
        <taxon>Pseudomonadati</taxon>
        <taxon>Pseudomonadota</taxon>
        <taxon>Alphaproteobacteria</taxon>
        <taxon>Hyphomicrobiales</taxon>
        <taxon>Nitrobacteraceae</taxon>
        <taxon>Tardiphaga</taxon>
    </lineage>
</organism>
<gene>
    <name evidence="3" type="ORF">RPMA_03905</name>
</gene>
<reference evidence="3 4" key="1">
    <citation type="submission" date="2019-02" db="EMBL/GenBank/DDBJ databases">
        <title>Emended description of the genus Rhodopseudomonas and description of Rhodopseudomonas albus sp. nov., a non-phototrophic, heavy-metal-tolerant bacterium isolated from garden soil.</title>
        <authorList>
            <person name="Bao Z."/>
            <person name="Cao W.W."/>
            <person name="Sato Y."/>
            <person name="Nishizawa T."/>
            <person name="Zhao J."/>
            <person name="Guo Y."/>
            <person name="Ohta H."/>
        </authorList>
    </citation>
    <scope>NUCLEOTIDE SEQUENCE [LARGE SCALE GENOMIC DNA]</scope>
    <source>
        <strain evidence="3 4">SK50-23</strain>
    </source>
</reference>
<dbReference type="SUPFAM" id="SSF50037">
    <property type="entry name" value="C-terminal domain of transcriptional repressors"/>
    <property type="match status" value="1"/>
</dbReference>
<keyword evidence="1" id="KW-0408">Iron</keyword>
<evidence type="ECO:0000256" key="1">
    <source>
        <dbReference type="ARBA" id="ARBA00023004"/>
    </source>
</evidence>
<evidence type="ECO:0000313" key="4">
    <source>
        <dbReference type="Proteomes" id="UP000682843"/>
    </source>
</evidence>
<dbReference type="InterPro" id="IPR008988">
    <property type="entry name" value="Transcriptional_repressor_C"/>
</dbReference>